<dbReference type="Proteomes" id="UP000281549">
    <property type="component" value="Unassembled WGS sequence"/>
</dbReference>
<proteinExistence type="predicted"/>
<evidence type="ECO:0000313" key="3">
    <source>
        <dbReference type="Proteomes" id="UP000281549"/>
    </source>
</evidence>
<feature type="coiled-coil region" evidence="1">
    <location>
        <begin position="38"/>
        <end position="65"/>
    </location>
</feature>
<organism evidence="2 3">
    <name type="scientific">Rozella allomycis (strain CSF55)</name>
    <dbReference type="NCBI Taxonomy" id="988480"/>
    <lineage>
        <taxon>Eukaryota</taxon>
        <taxon>Fungi</taxon>
        <taxon>Fungi incertae sedis</taxon>
        <taxon>Cryptomycota</taxon>
        <taxon>Cryptomycota incertae sedis</taxon>
        <taxon>Rozella</taxon>
    </lineage>
</organism>
<dbReference type="EMBL" id="ML005083">
    <property type="protein sequence ID" value="RKP20315.1"/>
    <property type="molecule type" value="Genomic_DNA"/>
</dbReference>
<protein>
    <submittedName>
        <fullName evidence="2">Uncharacterized protein</fullName>
    </submittedName>
</protein>
<dbReference type="Pfam" id="PF08641">
    <property type="entry name" value="Mis14"/>
    <property type="match status" value="1"/>
</dbReference>
<dbReference type="InterPro" id="IPR013950">
    <property type="entry name" value="Mis14/Nsl1"/>
</dbReference>
<reference evidence="3" key="1">
    <citation type="journal article" date="2018" name="Nat. Microbiol.">
        <title>Leveraging single-cell genomics to expand the fungal tree of life.</title>
        <authorList>
            <person name="Ahrendt S.R."/>
            <person name="Quandt C.A."/>
            <person name="Ciobanu D."/>
            <person name="Clum A."/>
            <person name="Salamov A."/>
            <person name="Andreopoulos B."/>
            <person name="Cheng J.F."/>
            <person name="Woyke T."/>
            <person name="Pelin A."/>
            <person name="Henrissat B."/>
            <person name="Reynolds N.K."/>
            <person name="Benny G.L."/>
            <person name="Smith M.E."/>
            <person name="James T.Y."/>
            <person name="Grigoriev I.V."/>
        </authorList>
    </citation>
    <scope>NUCLEOTIDE SEQUENCE [LARGE SCALE GENOMIC DNA]</scope>
    <source>
        <strain evidence="3">CSF55</strain>
    </source>
</reference>
<evidence type="ECO:0000256" key="1">
    <source>
        <dbReference type="SAM" id="Coils"/>
    </source>
</evidence>
<evidence type="ECO:0000313" key="2">
    <source>
        <dbReference type="EMBL" id="RKP20315.1"/>
    </source>
</evidence>
<dbReference type="AlphaFoldDB" id="A0A4P9YLE6"/>
<gene>
    <name evidence="2" type="ORF">ROZALSC1DRAFT_21508</name>
</gene>
<dbReference type="GO" id="GO:0000776">
    <property type="term" value="C:kinetochore"/>
    <property type="evidence" value="ECO:0007669"/>
    <property type="project" value="InterPro"/>
</dbReference>
<accession>A0A4P9YLE6</accession>
<dbReference type="GO" id="GO:0000070">
    <property type="term" value="P:mitotic sister chromatid segregation"/>
    <property type="evidence" value="ECO:0007669"/>
    <property type="project" value="InterPro"/>
</dbReference>
<name>A0A4P9YLE6_ROZAC</name>
<keyword evidence="1" id="KW-0175">Coiled coil</keyword>
<sequence>MANIISKNILVNGNEWVPGMKRKSNLLEYFELGFEPLDESLFQRLEQLVQQVDELANKVAVYRRESYGILRKKVRAHYENALTRVKENMDCKFETTEVGSPDKCIIQSKLFEESIQMFQDAKDTFEKLKLNLPKISSKLERACTVMDDENDRNTRLKNGTELPDTPILERTKRPLLESCLKKSN</sequence>